<dbReference type="EMBL" id="CAJJDM010000066">
    <property type="protein sequence ID" value="CAD8080683.1"/>
    <property type="molecule type" value="Genomic_DNA"/>
</dbReference>
<organism evidence="3 4">
    <name type="scientific">Paramecium primaurelia</name>
    <dbReference type="NCBI Taxonomy" id="5886"/>
    <lineage>
        <taxon>Eukaryota</taxon>
        <taxon>Sar</taxon>
        <taxon>Alveolata</taxon>
        <taxon>Ciliophora</taxon>
        <taxon>Intramacronucleata</taxon>
        <taxon>Oligohymenophorea</taxon>
        <taxon>Peniculida</taxon>
        <taxon>Parameciidae</taxon>
        <taxon>Paramecium</taxon>
    </lineage>
</organism>
<comment type="caution">
    <text evidence="3">The sequence shown here is derived from an EMBL/GenBank/DDBJ whole genome shotgun (WGS) entry which is preliminary data.</text>
</comment>
<evidence type="ECO:0000313" key="3">
    <source>
        <dbReference type="EMBL" id="CAD8080683.1"/>
    </source>
</evidence>
<evidence type="ECO:0000256" key="1">
    <source>
        <dbReference type="SAM" id="Coils"/>
    </source>
</evidence>
<sequence length="293" mass="34276">MSEVNSEEEIDEQNPTKITDTSPIKKGDFMTYSQLQKKINSVIPDEETVSYNTSAVQNSQLTYSMSQFERSNLVKIEEVNESQHSLFSQLQQSHFISDNKESLKKDQEIEILKQQNAKQQKYIEELQIALQKLQVCQKEEINQLRCQLDEKDKMIVRLSNFEAYTQEQQKIIDQKDKQLKDLKEQYDIRTYNLQQIVDDQTESIKTLHKQISQSNNNSQIVNSPNLVEKIRLKQQNLKSQFEELSKLYDEITCETPQTPTSSKKQIITRTPSRSIHLIQSPQQYNTEPKPSLI</sequence>
<gene>
    <name evidence="3" type="ORF">PPRIM_AZ9-3.1.T0640110</name>
</gene>
<evidence type="ECO:0000313" key="4">
    <source>
        <dbReference type="Proteomes" id="UP000688137"/>
    </source>
</evidence>
<proteinExistence type="predicted"/>
<feature type="coiled-coil region" evidence="1">
    <location>
        <begin position="227"/>
        <end position="254"/>
    </location>
</feature>
<keyword evidence="1" id="KW-0175">Coiled coil</keyword>
<feature type="region of interest" description="Disordered" evidence="2">
    <location>
        <begin position="1"/>
        <end position="25"/>
    </location>
</feature>
<feature type="compositionally biased region" description="Acidic residues" evidence="2">
    <location>
        <begin position="1"/>
        <end position="12"/>
    </location>
</feature>
<feature type="compositionally biased region" description="Polar residues" evidence="2">
    <location>
        <begin position="13"/>
        <end position="22"/>
    </location>
</feature>
<reference evidence="3" key="1">
    <citation type="submission" date="2021-01" db="EMBL/GenBank/DDBJ databases">
        <authorList>
            <consortium name="Genoscope - CEA"/>
            <person name="William W."/>
        </authorList>
    </citation>
    <scope>NUCLEOTIDE SEQUENCE</scope>
</reference>
<dbReference type="AlphaFoldDB" id="A0A8S1MUF1"/>
<dbReference type="Proteomes" id="UP000688137">
    <property type="component" value="Unassembled WGS sequence"/>
</dbReference>
<name>A0A8S1MUF1_PARPR</name>
<evidence type="ECO:0000256" key="2">
    <source>
        <dbReference type="SAM" id="MobiDB-lite"/>
    </source>
</evidence>
<accession>A0A8S1MUF1</accession>
<keyword evidence="4" id="KW-1185">Reference proteome</keyword>
<dbReference type="OMA" id="ICETPQT"/>
<protein>
    <submittedName>
        <fullName evidence="3">Uncharacterized protein</fullName>
    </submittedName>
</protein>